<dbReference type="PANTHER" id="PTHR10686">
    <property type="entry name" value="FOLATE TRANSPORTER"/>
    <property type="match status" value="1"/>
</dbReference>
<feature type="transmembrane region" description="Helical" evidence="2">
    <location>
        <begin position="329"/>
        <end position="351"/>
    </location>
</feature>
<protein>
    <submittedName>
        <fullName evidence="3">Uncharacterized protein</fullName>
    </submittedName>
</protein>
<gene>
    <name evidence="3" type="ORF">FWK35_00029577</name>
</gene>
<feature type="transmembrane region" description="Helical" evidence="2">
    <location>
        <begin position="153"/>
        <end position="173"/>
    </location>
</feature>
<organism evidence="3 4">
    <name type="scientific">Aphis craccivora</name>
    <name type="common">Cowpea aphid</name>
    <dbReference type="NCBI Taxonomy" id="307492"/>
    <lineage>
        <taxon>Eukaryota</taxon>
        <taxon>Metazoa</taxon>
        <taxon>Ecdysozoa</taxon>
        <taxon>Arthropoda</taxon>
        <taxon>Hexapoda</taxon>
        <taxon>Insecta</taxon>
        <taxon>Pterygota</taxon>
        <taxon>Neoptera</taxon>
        <taxon>Paraneoptera</taxon>
        <taxon>Hemiptera</taxon>
        <taxon>Sternorrhyncha</taxon>
        <taxon>Aphidomorpha</taxon>
        <taxon>Aphidoidea</taxon>
        <taxon>Aphididae</taxon>
        <taxon>Aphidini</taxon>
        <taxon>Aphis</taxon>
        <taxon>Aphis</taxon>
    </lineage>
</organism>
<dbReference type="PANTHER" id="PTHR10686:SF18">
    <property type="entry name" value="IP11787P-RELATED"/>
    <property type="match status" value="1"/>
</dbReference>
<keyword evidence="4" id="KW-1185">Reference proteome</keyword>
<accession>A0A6G0YAQ8</accession>
<evidence type="ECO:0000313" key="3">
    <source>
        <dbReference type="EMBL" id="KAF0752292.1"/>
    </source>
</evidence>
<feature type="transmembrane region" description="Helical" evidence="2">
    <location>
        <begin position="243"/>
        <end position="264"/>
    </location>
</feature>
<dbReference type="AlphaFoldDB" id="A0A6G0YAQ8"/>
<feature type="transmembrane region" description="Helical" evidence="2">
    <location>
        <begin position="30"/>
        <end position="49"/>
    </location>
</feature>
<feature type="transmembrane region" description="Helical" evidence="2">
    <location>
        <begin position="185"/>
        <end position="205"/>
    </location>
</feature>
<dbReference type="Pfam" id="PF01770">
    <property type="entry name" value="Folate_carrier"/>
    <property type="match status" value="2"/>
</dbReference>
<evidence type="ECO:0000313" key="4">
    <source>
        <dbReference type="Proteomes" id="UP000478052"/>
    </source>
</evidence>
<sequence>MSSYVSVLFIVILFLITDYLQYKPIIILNGLSGIMSYSLLLGSPTIFVLKSSQIFLMLFRAAEVAHYTYMFAKIENQDQYQIATCIIKTSIMIGKKQDNAIIQRNINESTNVNLDKKNIKNYFIKMKFSEVIQKLWDDFNVAYTDANVFKWSVWWSLSFSGYVLVSHYIQLHWEEIEPHGEQSPLNGAVESLATLLSAATIYAIGRVNGSWDEYGDIIMAIVAMGLGVMLYFLSLTKSLTKSYVYYIIFCCTYQTMATISRYNNNYVILRKSFILARVAKFLKRNCYALIFGFNKLIGYILIIIFTIIIVEDKLFSFDIRQQYLIFFQFLIYSVYFMFLGCFFLLMAFVSFRRL</sequence>
<keyword evidence="2" id="KW-0812">Transmembrane</keyword>
<reference evidence="3 4" key="1">
    <citation type="submission" date="2019-08" db="EMBL/GenBank/DDBJ databases">
        <title>Whole genome of Aphis craccivora.</title>
        <authorList>
            <person name="Voronova N.V."/>
            <person name="Shulinski R.S."/>
            <person name="Bandarenka Y.V."/>
            <person name="Zhorov D.G."/>
            <person name="Warner D."/>
        </authorList>
    </citation>
    <scope>NUCLEOTIDE SEQUENCE [LARGE SCALE GENOMIC DNA]</scope>
    <source>
        <strain evidence="3">180601</strain>
        <tissue evidence="3">Whole Body</tissue>
    </source>
</reference>
<feature type="transmembrane region" description="Helical" evidence="2">
    <location>
        <begin position="285"/>
        <end position="309"/>
    </location>
</feature>
<evidence type="ECO:0000256" key="2">
    <source>
        <dbReference type="SAM" id="Phobius"/>
    </source>
</evidence>
<proteinExistence type="inferred from homology"/>
<feature type="transmembrane region" description="Helical" evidence="2">
    <location>
        <begin position="217"/>
        <end position="237"/>
    </location>
</feature>
<keyword evidence="2" id="KW-1133">Transmembrane helix</keyword>
<comment type="caution">
    <text evidence="3">The sequence shown here is derived from an EMBL/GenBank/DDBJ whole genome shotgun (WGS) entry which is preliminary data.</text>
</comment>
<dbReference type="GO" id="GO:0090482">
    <property type="term" value="F:vitamin transmembrane transporter activity"/>
    <property type="evidence" value="ECO:0007669"/>
    <property type="project" value="InterPro"/>
</dbReference>
<keyword evidence="2" id="KW-0472">Membrane</keyword>
<dbReference type="OrthoDB" id="18814at2759"/>
<evidence type="ECO:0000256" key="1">
    <source>
        <dbReference type="ARBA" id="ARBA00005773"/>
    </source>
</evidence>
<dbReference type="GO" id="GO:0005886">
    <property type="term" value="C:plasma membrane"/>
    <property type="evidence" value="ECO:0007669"/>
    <property type="project" value="TreeGrafter"/>
</dbReference>
<comment type="similarity">
    <text evidence="1">Belongs to the reduced folate carrier (RFC) transporter (TC 2.A.48) family.</text>
</comment>
<dbReference type="InterPro" id="IPR002666">
    <property type="entry name" value="Folate_carrier"/>
</dbReference>
<dbReference type="EMBL" id="VUJU01005101">
    <property type="protein sequence ID" value="KAF0752292.1"/>
    <property type="molecule type" value="Genomic_DNA"/>
</dbReference>
<name>A0A6G0YAQ8_APHCR</name>
<dbReference type="Proteomes" id="UP000478052">
    <property type="component" value="Unassembled WGS sequence"/>
</dbReference>